<comment type="caution">
    <text evidence="1">The sequence shown here is derived from an EMBL/GenBank/DDBJ whole genome shotgun (WGS) entry which is preliminary data.</text>
</comment>
<reference evidence="1" key="1">
    <citation type="submission" date="2023-07" db="EMBL/GenBank/DDBJ databases">
        <title>draft genome sequence of fig (Ficus carica).</title>
        <authorList>
            <person name="Takahashi T."/>
            <person name="Nishimura K."/>
        </authorList>
    </citation>
    <scope>NUCLEOTIDE SEQUENCE</scope>
</reference>
<protein>
    <submittedName>
        <fullName evidence="1">Uncharacterized protein</fullName>
    </submittedName>
</protein>
<accession>A0AA87ZD92</accession>
<name>A0AA87ZD92_FICCA</name>
<dbReference type="AlphaFoldDB" id="A0AA87ZD92"/>
<dbReference type="EMBL" id="BTGU01002010">
    <property type="protein sequence ID" value="GMN32737.1"/>
    <property type="molecule type" value="Genomic_DNA"/>
</dbReference>
<proteinExistence type="predicted"/>
<evidence type="ECO:0000313" key="1">
    <source>
        <dbReference type="EMBL" id="GMN32737.1"/>
    </source>
</evidence>
<keyword evidence="2" id="KW-1185">Reference proteome</keyword>
<gene>
    <name evidence="1" type="ORF">TIFTF001_041782</name>
</gene>
<evidence type="ECO:0000313" key="2">
    <source>
        <dbReference type="Proteomes" id="UP001187192"/>
    </source>
</evidence>
<organism evidence="1 2">
    <name type="scientific">Ficus carica</name>
    <name type="common">Common fig</name>
    <dbReference type="NCBI Taxonomy" id="3494"/>
    <lineage>
        <taxon>Eukaryota</taxon>
        <taxon>Viridiplantae</taxon>
        <taxon>Streptophyta</taxon>
        <taxon>Embryophyta</taxon>
        <taxon>Tracheophyta</taxon>
        <taxon>Spermatophyta</taxon>
        <taxon>Magnoliopsida</taxon>
        <taxon>eudicotyledons</taxon>
        <taxon>Gunneridae</taxon>
        <taxon>Pentapetalae</taxon>
        <taxon>rosids</taxon>
        <taxon>fabids</taxon>
        <taxon>Rosales</taxon>
        <taxon>Moraceae</taxon>
        <taxon>Ficeae</taxon>
        <taxon>Ficus</taxon>
    </lineage>
</organism>
<dbReference type="Proteomes" id="UP001187192">
    <property type="component" value="Unassembled WGS sequence"/>
</dbReference>
<sequence>MSSCRLIRKIWQPLTNTITLRLVALSMIKKPGLSDPATMLVDTQECKLFIKDELRCGQLLVAIGRAWMESLTTDSVHGIPLGEGNV</sequence>